<dbReference type="VEuPathDB" id="TrichDB:TVAGG3_0633320"/>
<dbReference type="Proteomes" id="UP000001542">
    <property type="component" value="Unassembled WGS sequence"/>
</dbReference>
<reference evidence="1" key="2">
    <citation type="journal article" date="2007" name="Science">
        <title>Draft genome sequence of the sexually transmitted pathogen Trichomonas vaginalis.</title>
        <authorList>
            <person name="Carlton J.M."/>
            <person name="Hirt R.P."/>
            <person name="Silva J.C."/>
            <person name="Delcher A.L."/>
            <person name="Schatz M."/>
            <person name="Zhao Q."/>
            <person name="Wortman J.R."/>
            <person name="Bidwell S.L."/>
            <person name="Alsmark U.C.M."/>
            <person name="Besteiro S."/>
            <person name="Sicheritz-Ponten T."/>
            <person name="Noel C.J."/>
            <person name="Dacks J.B."/>
            <person name="Foster P.G."/>
            <person name="Simillion C."/>
            <person name="Van de Peer Y."/>
            <person name="Miranda-Saavedra D."/>
            <person name="Barton G.J."/>
            <person name="Westrop G.D."/>
            <person name="Mueller S."/>
            <person name="Dessi D."/>
            <person name="Fiori P.L."/>
            <person name="Ren Q."/>
            <person name="Paulsen I."/>
            <person name="Zhang H."/>
            <person name="Bastida-Corcuera F.D."/>
            <person name="Simoes-Barbosa A."/>
            <person name="Brown M.T."/>
            <person name="Hayes R.D."/>
            <person name="Mukherjee M."/>
            <person name="Okumura C.Y."/>
            <person name="Schneider R."/>
            <person name="Smith A.J."/>
            <person name="Vanacova S."/>
            <person name="Villalvazo M."/>
            <person name="Haas B.J."/>
            <person name="Pertea M."/>
            <person name="Feldblyum T.V."/>
            <person name="Utterback T.R."/>
            <person name="Shu C.L."/>
            <person name="Osoegawa K."/>
            <person name="de Jong P.J."/>
            <person name="Hrdy I."/>
            <person name="Horvathova L."/>
            <person name="Zubacova Z."/>
            <person name="Dolezal P."/>
            <person name="Malik S.B."/>
            <person name="Logsdon J.M. Jr."/>
            <person name="Henze K."/>
            <person name="Gupta A."/>
            <person name="Wang C.C."/>
            <person name="Dunne R.L."/>
            <person name="Upcroft J.A."/>
            <person name="Upcroft P."/>
            <person name="White O."/>
            <person name="Salzberg S.L."/>
            <person name="Tang P."/>
            <person name="Chiu C.-H."/>
            <person name="Lee Y.-S."/>
            <person name="Embley T.M."/>
            <person name="Coombs G.H."/>
            <person name="Mottram J.C."/>
            <person name="Tachezy J."/>
            <person name="Fraser-Liggett C.M."/>
            <person name="Johnson P.J."/>
        </authorList>
    </citation>
    <scope>NUCLEOTIDE SEQUENCE [LARGE SCALE GENOMIC DNA]</scope>
    <source>
        <strain evidence="1">G3</strain>
    </source>
</reference>
<evidence type="ECO:0000313" key="2">
    <source>
        <dbReference type="Proteomes" id="UP000001542"/>
    </source>
</evidence>
<proteinExistence type="predicted"/>
<protein>
    <submittedName>
        <fullName evidence="1">Uncharacterized protein</fullName>
    </submittedName>
</protein>
<dbReference type="EMBL" id="DS114462">
    <property type="protein sequence ID" value="EAX87383.1"/>
    <property type="molecule type" value="Genomic_DNA"/>
</dbReference>
<reference evidence="1" key="1">
    <citation type="submission" date="2006-10" db="EMBL/GenBank/DDBJ databases">
        <authorList>
            <person name="Amadeo P."/>
            <person name="Zhao Q."/>
            <person name="Wortman J."/>
            <person name="Fraser-Liggett C."/>
            <person name="Carlton J."/>
        </authorList>
    </citation>
    <scope>NUCLEOTIDE SEQUENCE</scope>
    <source>
        <strain evidence="1">G3</strain>
    </source>
</reference>
<name>A2G633_TRIV3</name>
<evidence type="ECO:0000313" key="1">
    <source>
        <dbReference type="EMBL" id="EAX87383.1"/>
    </source>
</evidence>
<gene>
    <name evidence="1" type="ORF">TVAG_452940</name>
</gene>
<dbReference type="VEuPathDB" id="TrichDB:TVAG_452940"/>
<organism evidence="1 2">
    <name type="scientific">Trichomonas vaginalis (strain ATCC PRA-98 / G3)</name>
    <dbReference type="NCBI Taxonomy" id="412133"/>
    <lineage>
        <taxon>Eukaryota</taxon>
        <taxon>Metamonada</taxon>
        <taxon>Parabasalia</taxon>
        <taxon>Trichomonadida</taxon>
        <taxon>Trichomonadidae</taxon>
        <taxon>Trichomonas</taxon>
    </lineage>
</organism>
<keyword evidence="2" id="KW-1185">Reference proteome</keyword>
<sequence length="1490" mass="173631">MFKSEFYEIDSKDLFMEQAIELFLSGNIEGSWIFFNQFPKEFLEKIFRMLQEVLEKENFAFIDNYSHKKYANWALSALYSRVTDHRIISSEDIVSFSFEQEYNILSTEVASLVSRKTPYSSEEIKKIVSQFHNIIYKSPSLYRCISTMLVPLIDFITPEILYCFLGSSSIELFTFPPIKLLQEKKEFTSNPFYYLGCFQLYKSNPNFPKIIQKTIFNDAKYPNSHELLPNDNIFTLTNMSILNNKSFADILFNFIISTENTSKLGMTYSELDFLNGIIYYPKLMNPLKYGVDTISELYTYCQLVIHKDILSDTLFRLLSDYSLISKLFQSNIYFDPLQDSLPYIMQGKLDDVINYYHGQKFFRISDHDRDTDCDFVLYLRAFKSVLSSMKSGDFSSCFDTLTSSLRQISHKETLNSAVLDLFSLLFVKKNDSFTFPPKSAHALVTILLQFARLPVLVYADFILNIYKPQNLQNRLDSFFIDETMLFSSALSTKNWDVAEALATRNAKYMCAYRVAKAMSSMPDGNSEIPSEFEMRYNAEMGLSFAVFLPKLLSSKIESESVAEIANRRLRLSSDALSCTSRLSWAPLVKFASMFDDRKISVYDPQILFILSKSHLLDTFIKILSDISKGKVACLPSDSTDKILIEKINNGEFLKATEISNFYKANLFVFISSFCSKIKFTKEFVSYLYKDNPMETVALCESTDNFEYIEDKAPKILRKLHQIQKNQNSIDFNRYMKSDECDFCVEDDIFYSIDIEKIEIHDDFKMKQLCNLSEIFPSQNEKLSLLCNCYKNSSINENVTYKYMIDNLFAIRKESGCFMETLKLFFYYAEKSKNSANSLCKEAGLNATKISDILLYFPEYFPHVLNFYKPRTAEHIKFFSLCVPCQFFNEFAAFKKLPLSVLEFSDFGDSKSIESQIEKLNLDGLEFDKNLTKLISKEFFVKMVLDSLNKFCIKNSVVKLSKLSEIVYKYSKIFNENLTEIKSAATEFIEQFIRKSRVASESDERECLKLFSSLSNVRIIFTDEMRKFLKFAEDFVLSGPFIKYNIQYSFENFPSFRCLRELSRICFKFDKMKLCSLIANEYKVDVNDLSLVYAEKSLKLGFCDMNLLQSINLKIDEMFITRNIRQSGDFDINMLKNMENLEKIPNSFTSLRSFYSKSIKNMNKARNKTHKFLVPALISRFMNNDFVGTIKSMLNCSLYDESMTILLSKGMSQDIIYSFVNSMFVWFISFSNIENLFHLFLEIDENLKESRVLWNMLIPFLYEHKMAETLYQVVELLGIGEKGAKMLMEIQPFLIDKKEKKKTIENAIVLYTKSMLEKQDMDYNEINICNIQIKLLNFENDVDFVNNKNAEKVWKIFFENGDLQSCMFVEEVFHMNDMLSNEIVKIVDSGIEKIKSFVEKLNFSENSYPMLEITKKMCRHSDLRVFIPEIVEKWNLDVKVHINILLMNGFVKEAFDLCKNGVPNKYIIEIGRYAFESGLYDIANQCNMLLH</sequence>
<dbReference type="InParanoid" id="A2G633"/>
<dbReference type="RefSeq" id="XP_001300313.1">
    <property type="nucleotide sequence ID" value="XM_001300312.1"/>
</dbReference>
<accession>A2G633</accession>
<dbReference type="KEGG" id="tva:4745034"/>